<keyword evidence="4 11" id="KW-0808">Transferase</keyword>
<dbReference type="Pfam" id="PF02384">
    <property type="entry name" value="N6_Mtase"/>
    <property type="match status" value="1"/>
</dbReference>
<organism evidence="11 12">
    <name type="scientific">Algoriphagus aquimarinus</name>
    <dbReference type="NCBI Taxonomy" id="237018"/>
    <lineage>
        <taxon>Bacteria</taxon>
        <taxon>Pseudomonadati</taxon>
        <taxon>Bacteroidota</taxon>
        <taxon>Cytophagia</taxon>
        <taxon>Cytophagales</taxon>
        <taxon>Cyclobacteriaceae</taxon>
        <taxon>Algoriphagus</taxon>
    </lineage>
</organism>
<comment type="catalytic activity">
    <reaction evidence="7">
        <text>a 2'-deoxyadenosine in DNA + S-adenosyl-L-methionine = an N(6)-methyl-2'-deoxyadenosine in DNA + S-adenosyl-L-homocysteine + H(+)</text>
        <dbReference type="Rhea" id="RHEA:15197"/>
        <dbReference type="Rhea" id="RHEA-COMP:12418"/>
        <dbReference type="Rhea" id="RHEA-COMP:12419"/>
        <dbReference type="ChEBI" id="CHEBI:15378"/>
        <dbReference type="ChEBI" id="CHEBI:57856"/>
        <dbReference type="ChEBI" id="CHEBI:59789"/>
        <dbReference type="ChEBI" id="CHEBI:90615"/>
        <dbReference type="ChEBI" id="CHEBI:90616"/>
        <dbReference type="EC" id="2.1.1.72"/>
    </reaction>
</comment>
<dbReference type="PANTHER" id="PTHR42933:SF3">
    <property type="entry name" value="TYPE I RESTRICTION ENZYME MJAVIII METHYLASE SUBUNIT"/>
    <property type="match status" value="1"/>
</dbReference>
<feature type="coiled-coil region" evidence="8">
    <location>
        <begin position="479"/>
        <end position="506"/>
    </location>
</feature>
<dbReference type="EC" id="2.1.1.72" evidence="2"/>
<keyword evidence="8" id="KW-0175">Coiled coil</keyword>
<sequence>MSKKPITQNEINNIVWKACDTFRGVIDPSQYKDYILTMLFVKYVSDVWKDKKDFYAEKYNADEVRVERALRNERFQVPETCMFDYLFEHRNAANVGELINTALESMEDANRSKLERVFRNIDFNSESNLGQTKDRNRRLKNLLVDFSALDLQPSHLEDNDVIGDAYEYLIEKFASDAGKKAGEFYTPAQVSKLLAKLLNPQPGDRIIDPTCGSGSLLIKLSKQVGSKNFSLYGQEINGSTWALARMNMFLHEIDDATIEWGDTLNNPKLLENDSLLKGNIVGANPPFSLDKWGADNALSDQFTRFHRGIPPKSKGDYAFISHMIESTYHDTGRVGVILPHGVLFRGSSEGKIRQQLIEENLLETVIGLPANLFFGTGIPAAILIFNRAKGNNKDVLFIDASQGFESGTNQNRLRDSDIDNIVNTYRAFQEETPLTSVEGKVIEEKYAYRASIQEVEENEFNLNIPRYVDTFEEDEEVDIPATQINIAELKKELVAVEQQMNDYLKELGF</sequence>
<evidence type="ECO:0000256" key="6">
    <source>
        <dbReference type="ARBA" id="ARBA00022747"/>
    </source>
</evidence>
<dbReference type="EMBL" id="VORW01000002">
    <property type="protein sequence ID" value="TXE13475.1"/>
    <property type="molecule type" value="Genomic_DNA"/>
</dbReference>
<dbReference type="Gene3D" id="1.20.1260.30">
    <property type="match status" value="1"/>
</dbReference>
<protein>
    <recommendedName>
        <fullName evidence="2">site-specific DNA-methyltransferase (adenine-specific)</fullName>
        <ecNumber evidence="2">2.1.1.72</ecNumber>
    </recommendedName>
</protein>
<gene>
    <name evidence="11" type="ORF">ESV85_05740</name>
</gene>
<name>A0A5C7B4F9_9BACT</name>
<dbReference type="GO" id="GO:0008170">
    <property type="term" value="F:N-methyltransferase activity"/>
    <property type="evidence" value="ECO:0007669"/>
    <property type="project" value="InterPro"/>
</dbReference>
<evidence type="ECO:0000259" key="10">
    <source>
        <dbReference type="Pfam" id="PF12161"/>
    </source>
</evidence>
<evidence type="ECO:0000256" key="2">
    <source>
        <dbReference type="ARBA" id="ARBA00011900"/>
    </source>
</evidence>
<comment type="similarity">
    <text evidence="1">Belongs to the N(4)/N(6)-methyltransferase family.</text>
</comment>
<dbReference type="SUPFAM" id="SSF53335">
    <property type="entry name" value="S-adenosyl-L-methionine-dependent methyltransferases"/>
    <property type="match status" value="1"/>
</dbReference>
<dbReference type="InterPro" id="IPR022749">
    <property type="entry name" value="D12N6_MeTrfase_N"/>
</dbReference>
<accession>A0A5C7B4F9</accession>
<dbReference type="GO" id="GO:0003677">
    <property type="term" value="F:DNA binding"/>
    <property type="evidence" value="ECO:0007669"/>
    <property type="project" value="InterPro"/>
</dbReference>
<dbReference type="InterPro" id="IPR051537">
    <property type="entry name" value="DNA_Adenine_Mtase"/>
</dbReference>
<evidence type="ECO:0000256" key="7">
    <source>
        <dbReference type="ARBA" id="ARBA00047942"/>
    </source>
</evidence>
<dbReference type="InterPro" id="IPR003356">
    <property type="entry name" value="DNA_methylase_A-5"/>
</dbReference>
<keyword evidence="3 11" id="KW-0489">Methyltransferase</keyword>
<evidence type="ECO:0000256" key="8">
    <source>
        <dbReference type="SAM" id="Coils"/>
    </source>
</evidence>
<feature type="domain" description="N6 adenine-specific DNA methyltransferase N-terminal" evidence="10">
    <location>
        <begin position="11"/>
        <end position="146"/>
    </location>
</feature>
<keyword evidence="6" id="KW-0680">Restriction system</keyword>
<dbReference type="AlphaFoldDB" id="A0A5C7B4F9"/>
<dbReference type="Proteomes" id="UP000321935">
    <property type="component" value="Unassembled WGS sequence"/>
</dbReference>
<reference evidence="11 12" key="1">
    <citation type="submission" date="2019-08" db="EMBL/GenBank/DDBJ databases">
        <title>Genomes sequence of Algoriphagus aquimarinus ACAM450.</title>
        <authorList>
            <person name="Bowman J.P."/>
        </authorList>
    </citation>
    <scope>NUCLEOTIDE SEQUENCE [LARGE SCALE GENOMIC DNA]</scope>
    <source>
        <strain evidence="11 12">ACAM 450</strain>
    </source>
</reference>
<evidence type="ECO:0000259" key="9">
    <source>
        <dbReference type="Pfam" id="PF02384"/>
    </source>
</evidence>
<dbReference type="PRINTS" id="PR00507">
    <property type="entry name" value="N12N6MTFRASE"/>
</dbReference>
<dbReference type="RefSeq" id="WP_146915614.1">
    <property type="nucleotide sequence ID" value="NZ_VORW01000002.1"/>
</dbReference>
<dbReference type="PANTHER" id="PTHR42933">
    <property type="entry name" value="SLR6095 PROTEIN"/>
    <property type="match status" value="1"/>
</dbReference>
<dbReference type="InterPro" id="IPR038333">
    <property type="entry name" value="T1MK-like_N_sf"/>
</dbReference>
<dbReference type="Gene3D" id="3.40.50.150">
    <property type="entry name" value="Vaccinia Virus protein VP39"/>
    <property type="match status" value="1"/>
</dbReference>
<dbReference type="InterPro" id="IPR029063">
    <property type="entry name" value="SAM-dependent_MTases_sf"/>
</dbReference>
<dbReference type="OrthoDB" id="9814572at2"/>
<evidence type="ECO:0000256" key="3">
    <source>
        <dbReference type="ARBA" id="ARBA00022603"/>
    </source>
</evidence>
<dbReference type="InterPro" id="IPR004546">
    <property type="entry name" value="Restrct_endonuc_T1M"/>
</dbReference>
<evidence type="ECO:0000313" key="12">
    <source>
        <dbReference type="Proteomes" id="UP000321935"/>
    </source>
</evidence>
<keyword evidence="5" id="KW-0949">S-adenosyl-L-methionine</keyword>
<evidence type="ECO:0000313" key="11">
    <source>
        <dbReference type="EMBL" id="TXE13475.1"/>
    </source>
</evidence>
<comment type="caution">
    <text evidence="11">The sequence shown here is derived from an EMBL/GenBank/DDBJ whole genome shotgun (WGS) entry which is preliminary data.</text>
</comment>
<feature type="domain" description="DNA methylase adenine-specific" evidence="9">
    <location>
        <begin position="158"/>
        <end position="475"/>
    </location>
</feature>
<proteinExistence type="inferred from homology"/>
<dbReference type="GO" id="GO:0032259">
    <property type="term" value="P:methylation"/>
    <property type="evidence" value="ECO:0007669"/>
    <property type="project" value="UniProtKB-KW"/>
</dbReference>
<evidence type="ECO:0000256" key="1">
    <source>
        <dbReference type="ARBA" id="ARBA00006594"/>
    </source>
</evidence>
<evidence type="ECO:0000256" key="5">
    <source>
        <dbReference type="ARBA" id="ARBA00022691"/>
    </source>
</evidence>
<dbReference type="GO" id="GO:0009307">
    <property type="term" value="P:DNA restriction-modification system"/>
    <property type="evidence" value="ECO:0007669"/>
    <property type="project" value="UniProtKB-KW"/>
</dbReference>
<dbReference type="Pfam" id="PF12161">
    <property type="entry name" value="HsdM_N"/>
    <property type="match status" value="1"/>
</dbReference>
<evidence type="ECO:0000256" key="4">
    <source>
        <dbReference type="ARBA" id="ARBA00022679"/>
    </source>
</evidence>
<dbReference type="GO" id="GO:0009007">
    <property type="term" value="F:site-specific DNA-methyltransferase (adenine-specific) activity"/>
    <property type="evidence" value="ECO:0007669"/>
    <property type="project" value="UniProtKB-EC"/>
</dbReference>
<dbReference type="NCBIfam" id="TIGR00497">
    <property type="entry name" value="hsdM"/>
    <property type="match status" value="1"/>
</dbReference>